<feature type="domain" description="B-block binding subunit of TFIIIC" evidence="7">
    <location>
        <begin position="135"/>
        <end position="206"/>
    </location>
</feature>
<sequence length="1297" mass="147283">MKYPPVEVVEFISRKTAYSGNYGISLSEIWNEISTFLEEPIDAFLKNIIWQWVFLNEKGTPHQIGYEGLDDEQEGLNVFREDLNIPLPLIGTYDEFIASNGGNENQLRLKPTPPTQWKYLTGLVNSKRLKLQLGEFPFQLLVEIARHGSSGILAPDLSKNTNQDPRSLTPRLKKLEDLNLISKRNYYNEISKQHTNLCIHKNFVKDDVSSAIADLNENLESSRNVEKTKIYVVNAVKSAPNQLRGFADLKVELKLDKNKSSSKFFRSIIEYLDKRGYVERLMVKESDNKSLTYCIKFLKDLAKDYDERDEIADFFNELDDVDGIEDEETNPEDEPSIPSLTKHFPLQNQFFQFIQSHGTDGATSMDIVRHITGVSDCRPYTKSLDIFTSFVIDNDKLKKLKKFEDEYEDYSIVRGYDFEGKYKFYRYFTRDNYLKISKTTRADKKIKSISSKKQPKTAGIHYLNKKHYVALGKISQTSLFNNSKVSNKRKLDELHDIDQNENTKVERRGRPKRGDTRSQKVQSNKDKANGPPKDVSQVTNSDFPNASSNTNSPSVDPTEIPILVDNSLLSIDFNIQAGHELGNTNLSMGQEIEPVINSLTKDAISKSLSTARLDNSKKNSVSASVGSLKAIKRRSALIEIIKAQGGATYTAANLCRLVDEKLGNSTITDKKTLARDVSYLISIKDLDAEDITFTRSGQVVTRKLLILTDPTLRPSKEFIENIKKDCLNDNSNKQNLYTNRRVIEDEVTLYNPTPAKKKSGTRLASLKSKTKIAKIKREIDDDDDGTSISDRESELKNKKHKGSESAKKATKNGEESKSVGKGSDDAVQFYLPKRRKGRTKQNQSKIKTTNDLSTKSSVYRVRGENRFDQEQATCLYRAVIISRSFKRGPIDFEAIARLFDGMDAGEVKRKWISVRKVAGGLSAVMRGIKVFEKIVTRAIEDGNVTTSDLTEIDYEFLLSIWEDADNSILDGMDTNPFYSTIEGNLEDYEIPPYKDYQAELFEQLEENSMRQKEAILSSTTFYYSEGIEKIVPKAHDDLRSTLKATFATAEENFSKQSVNNILSEYGEENTQEAITSLLKDKEISYYSLQDSDIRFILTDKFYNLISHKVFTPKFFHQASRFESNLKAVIEARKGLILSQGISSGEIAGLLNLLICDGPPLKVTRIDKTYKFAGYESRLIDKSKLSCNIIVSSENDTRWKNLIDIIPIPTGKACSHIWLDLNGSINSALWRKIIISILYHIVFKPGVTRAALYKKMQTVLSVRDYLEVLSWLESSNVIKEGTWDSLFANNQWFSIIGN</sequence>
<dbReference type="OrthoDB" id="68020at2759"/>
<dbReference type="Proteomes" id="UP000837801">
    <property type="component" value="Unassembled WGS sequence"/>
</dbReference>
<evidence type="ECO:0000313" key="10">
    <source>
        <dbReference type="EMBL" id="CAH2351746.1"/>
    </source>
</evidence>
<evidence type="ECO:0000259" key="7">
    <source>
        <dbReference type="Pfam" id="PF04182"/>
    </source>
</evidence>
<keyword evidence="4" id="KW-0804">Transcription</keyword>
<feature type="region of interest" description="Disordered" evidence="6">
    <location>
        <begin position="491"/>
        <end position="558"/>
    </location>
</feature>
<evidence type="ECO:0000259" key="8">
    <source>
        <dbReference type="Pfam" id="PF20222"/>
    </source>
</evidence>
<comment type="subcellular location">
    <subcellularLocation>
        <location evidence="1">Nucleus</location>
    </subcellularLocation>
</comment>
<dbReference type="InterPro" id="IPR046488">
    <property type="entry name" value="Sfc3/Tfc3_C"/>
</dbReference>
<evidence type="ECO:0000256" key="2">
    <source>
        <dbReference type="ARBA" id="ARBA00022553"/>
    </source>
</evidence>
<dbReference type="InterPro" id="IPR007309">
    <property type="entry name" value="TFIIIC_Bblock-bd"/>
</dbReference>
<dbReference type="InterPro" id="IPR044210">
    <property type="entry name" value="Tfc3-like"/>
</dbReference>
<proteinExistence type="predicted"/>
<evidence type="ECO:0000256" key="6">
    <source>
        <dbReference type="SAM" id="MobiDB-lite"/>
    </source>
</evidence>
<name>A0A9P0QN12_9ASCO</name>
<feature type="domain" description="Transcription factor tau subunit sfc3/Tfc3 C-terminal" evidence="8">
    <location>
        <begin position="862"/>
        <end position="1252"/>
    </location>
</feature>
<evidence type="ECO:0000256" key="1">
    <source>
        <dbReference type="ARBA" id="ARBA00004123"/>
    </source>
</evidence>
<comment type="caution">
    <text evidence="10">The sequence shown here is derived from an EMBL/GenBank/DDBJ whole genome shotgun (WGS) entry which is preliminary data.</text>
</comment>
<dbReference type="SUPFAM" id="SSF46785">
    <property type="entry name" value="Winged helix' DNA-binding domain"/>
    <property type="match status" value="1"/>
</dbReference>
<dbReference type="PANTHER" id="PTHR15180">
    <property type="entry name" value="GENERAL TRANSCRIPTION FACTOR 3C POLYPEPTIDE 1"/>
    <property type="match status" value="1"/>
</dbReference>
<keyword evidence="2" id="KW-0597">Phosphoprotein</keyword>
<protein>
    <submittedName>
        <fullName evidence="10">Transcription factor tau 138 kDa subunit</fullName>
    </submittedName>
</protein>
<accession>A0A9P0QN12</accession>
<dbReference type="InterPro" id="IPR035625">
    <property type="entry name" value="Tfc3-like_eWH"/>
</dbReference>
<feature type="compositionally biased region" description="Polar residues" evidence="6">
    <location>
        <begin position="536"/>
        <end position="555"/>
    </location>
</feature>
<dbReference type="CDD" id="cd16169">
    <property type="entry name" value="Tau138_eWH"/>
    <property type="match status" value="1"/>
</dbReference>
<evidence type="ECO:0000259" key="9">
    <source>
        <dbReference type="Pfam" id="PF21552"/>
    </source>
</evidence>
<feature type="region of interest" description="Disordered" evidence="6">
    <location>
        <begin position="780"/>
        <end position="851"/>
    </location>
</feature>
<keyword evidence="3" id="KW-0238">DNA-binding</keyword>
<dbReference type="PANTHER" id="PTHR15180:SF1">
    <property type="entry name" value="GENERAL TRANSCRIPTION FACTOR 3C POLYPEPTIDE 1"/>
    <property type="match status" value="1"/>
</dbReference>
<dbReference type="Pfam" id="PF04182">
    <property type="entry name" value="B-block_TFIIIC"/>
    <property type="match status" value="1"/>
</dbReference>
<dbReference type="GO" id="GO:0006384">
    <property type="term" value="P:transcription initiation at RNA polymerase III promoter"/>
    <property type="evidence" value="ECO:0007669"/>
    <property type="project" value="InterPro"/>
</dbReference>
<organism evidence="10 11">
    <name type="scientific">[Candida] railenensis</name>
    <dbReference type="NCBI Taxonomy" id="45579"/>
    <lineage>
        <taxon>Eukaryota</taxon>
        <taxon>Fungi</taxon>
        <taxon>Dikarya</taxon>
        <taxon>Ascomycota</taxon>
        <taxon>Saccharomycotina</taxon>
        <taxon>Pichiomycetes</taxon>
        <taxon>Debaryomycetaceae</taxon>
        <taxon>Kurtzmaniella</taxon>
    </lineage>
</organism>
<dbReference type="GO" id="GO:0003677">
    <property type="term" value="F:DNA binding"/>
    <property type="evidence" value="ECO:0007669"/>
    <property type="project" value="UniProtKB-KW"/>
</dbReference>
<dbReference type="InterPro" id="IPR049543">
    <property type="entry name" value="WHD_TFC3"/>
</dbReference>
<evidence type="ECO:0000256" key="5">
    <source>
        <dbReference type="ARBA" id="ARBA00023242"/>
    </source>
</evidence>
<gene>
    <name evidence="10" type="ORF">CLIB1423_04S05006</name>
</gene>
<reference evidence="10" key="1">
    <citation type="submission" date="2022-03" db="EMBL/GenBank/DDBJ databases">
        <authorList>
            <person name="Legras J.-L."/>
            <person name="Devillers H."/>
            <person name="Grondin C."/>
        </authorList>
    </citation>
    <scope>NUCLEOTIDE SEQUENCE</scope>
    <source>
        <strain evidence="10">CLIB 1423</strain>
    </source>
</reference>
<dbReference type="Pfam" id="PF21552">
    <property type="entry name" value="WHD_TFC3"/>
    <property type="match status" value="1"/>
</dbReference>
<feature type="compositionally biased region" description="Basic and acidic residues" evidence="6">
    <location>
        <begin position="491"/>
        <end position="528"/>
    </location>
</feature>
<dbReference type="GO" id="GO:0042791">
    <property type="term" value="P:5S class rRNA transcription by RNA polymerase III"/>
    <property type="evidence" value="ECO:0007669"/>
    <property type="project" value="TreeGrafter"/>
</dbReference>
<feature type="compositionally biased region" description="Basic and acidic residues" evidence="6">
    <location>
        <begin position="789"/>
        <end position="824"/>
    </location>
</feature>
<feature type="compositionally biased region" description="Polar residues" evidence="6">
    <location>
        <begin position="840"/>
        <end position="851"/>
    </location>
</feature>
<keyword evidence="11" id="KW-1185">Reference proteome</keyword>
<dbReference type="GO" id="GO:0005634">
    <property type="term" value="C:nucleus"/>
    <property type="evidence" value="ECO:0007669"/>
    <property type="project" value="UniProtKB-SubCell"/>
</dbReference>
<dbReference type="InterPro" id="IPR036390">
    <property type="entry name" value="WH_DNA-bd_sf"/>
</dbReference>
<evidence type="ECO:0000256" key="3">
    <source>
        <dbReference type="ARBA" id="ARBA00023125"/>
    </source>
</evidence>
<feature type="domain" description="Transcription factor tau 138 kDa subunit extended winged helix" evidence="9">
    <location>
        <begin position="627"/>
        <end position="689"/>
    </location>
</feature>
<evidence type="ECO:0000313" key="11">
    <source>
        <dbReference type="Proteomes" id="UP000837801"/>
    </source>
</evidence>
<dbReference type="GO" id="GO:0000127">
    <property type="term" value="C:transcription factor TFIIIC complex"/>
    <property type="evidence" value="ECO:0007669"/>
    <property type="project" value="InterPro"/>
</dbReference>
<dbReference type="Pfam" id="PF20222">
    <property type="entry name" value="DUF6581"/>
    <property type="match status" value="1"/>
</dbReference>
<evidence type="ECO:0000256" key="4">
    <source>
        <dbReference type="ARBA" id="ARBA00023163"/>
    </source>
</evidence>
<dbReference type="EMBL" id="CAKXYY010000004">
    <property type="protein sequence ID" value="CAH2351746.1"/>
    <property type="molecule type" value="Genomic_DNA"/>
</dbReference>
<keyword evidence="5" id="KW-0539">Nucleus</keyword>